<dbReference type="AlphaFoldDB" id="A0AAN7EIU5"/>
<feature type="domain" description="TTF-type" evidence="1">
    <location>
        <begin position="57"/>
        <end position="150"/>
    </location>
</feature>
<proteinExistence type="predicted"/>
<dbReference type="SMART" id="SM00597">
    <property type="entry name" value="ZnF_TTF"/>
    <property type="match status" value="1"/>
</dbReference>
<evidence type="ECO:0000313" key="2">
    <source>
        <dbReference type="EMBL" id="KAK4572452.1"/>
    </source>
</evidence>
<keyword evidence="3" id="KW-1185">Reference proteome</keyword>
<dbReference type="Proteomes" id="UP001324115">
    <property type="component" value="Unassembled WGS sequence"/>
</dbReference>
<dbReference type="Pfam" id="PF05699">
    <property type="entry name" value="Dimer_Tnp_hAT"/>
    <property type="match status" value="1"/>
</dbReference>
<comment type="caution">
    <text evidence="2">The sequence shown here is derived from an EMBL/GenBank/DDBJ whole genome shotgun (WGS) entry which is preliminary data.</text>
</comment>
<dbReference type="PANTHER" id="PTHR11697">
    <property type="entry name" value="GENERAL TRANSCRIPTION FACTOR 2-RELATED ZINC FINGER PROTEIN"/>
    <property type="match status" value="1"/>
</dbReference>
<dbReference type="InterPro" id="IPR006580">
    <property type="entry name" value="Znf_TTF"/>
</dbReference>
<name>A0AAN7EIU5_QUERU</name>
<accession>A0AAN7EIU5</accession>
<dbReference type="EMBL" id="JAXUIC010000009">
    <property type="protein sequence ID" value="KAK4572452.1"/>
    <property type="molecule type" value="Genomic_DNA"/>
</dbReference>
<evidence type="ECO:0000313" key="3">
    <source>
        <dbReference type="Proteomes" id="UP001324115"/>
    </source>
</evidence>
<dbReference type="Pfam" id="PF14291">
    <property type="entry name" value="DUF4371"/>
    <property type="match status" value="2"/>
</dbReference>
<dbReference type="InterPro" id="IPR055298">
    <property type="entry name" value="AtLOH3-like"/>
</dbReference>
<sequence>MDKYLIRKSKNLPSNHGLRQNISSYHPNNHDEIRRYYLTKDHCQFVDDYLVSYFSGKPRRFRSKWYVKINWLEYSIDKDAAFCFYCYLFGQDVGKQGGGETFVMKGFKLWNQLVKLDSHVGGVNSAHNQTVKKSEDLSKEKQHIQSVLVQLNAIVDCIRFLLCQGLAFRGHDESQGPNIVNAIAHETSKAIIKDLDNEYFSILVGESHDISVKEQMTLVFLSTIALSLKYAIECLLCEHNLSLSKLRGQGYDGASNMRGDINDLKTLILKENKLAFYVHCFAYQLQLTLVAVAKNHINIAEFCMWLRRDALRDAKFAKIKEDLENDVRRSGQDIVNAMDLVKVSKQRLQVMRDDEWISLLTEVSSFCTAHDIPILNMDEIFVVSGRPQRNTQQNTNLHYYRVELFYIVIDMQLQELNNRFLEVNTDLLLCMACLNPSNSFVAFDKEKLNYIFDMHNNDLFLELQGVSELAERLVNTRKHEIYPLVNLLVKLVLTLPVATATVERSFSAMKYIKNELRNRMEDQWMNDCLVVYIEEDVACSIDNETIMQRFQNMKTLRRQL</sequence>
<gene>
    <name evidence="2" type="ORF">RGQ29_030762</name>
</gene>
<evidence type="ECO:0000259" key="1">
    <source>
        <dbReference type="SMART" id="SM00597"/>
    </source>
</evidence>
<dbReference type="GO" id="GO:0046983">
    <property type="term" value="F:protein dimerization activity"/>
    <property type="evidence" value="ECO:0007669"/>
    <property type="project" value="InterPro"/>
</dbReference>
<dbReference type="InterPro" id="IPR012337">
    <property type="entry name" value="RNaseH-like_sf"/>
</dbReference>
<dbReference type="InterPro" id="IPR008906">
    <property type="entry name" value="HATC_C_dom"/>
</dbReference>
<dbReference type="PANTHER" id="PTHR11697:SF230">
    <property type="entry name" value="ZINC FINGER, MYM DOMAIN CONTAINING 1"/>
    <property type="match status" value="1"/>
</dbReference>
<reference evidence="2 3" key="1">
    <citation type="journal article" date="2023" name="G3 (Bethesda)">
        <title>A haplotype-resolved chromosome-scale genome for Quercus rubra L. provides insights into the genetics of adaptive traits for red oak species.</title>
        <authorList>
            <person name="Kapoor B."/>
            <person name="Jenkins J."/>
            <person name="Schmutz J."/>
            <person name="Zhebentyayeva T."/>
            <person name="Kuelheim C."/>
            <person name="Coggeshall M."/>
            <person name="Heim C."/>
            <person name="Lasky J.R."/>
            <person name="Leites L."/>
            <person name="Islam-Faridi N."/>
            <person name="Romero-Severson J."/>
            <person name="DeLeo V.L."/>
            <person name="Lucas S.M."/>
            <person name="Lazic D."/>
            <person name="Gailing O."/>
            <person name="Carlson J."/>
            <person name="Staton M."/>
        </authorList>
    </citation>
    <scope>NUCLEOTIDE SEQUENCE [LARGE SCALE GENOMIC DNA]</scope>
    <source>
        <strain evidence="2">Pseudo-F2</strain>
    </source>
</reference>
<protein>
    <recommendedName>
        <fullName evidence="1">TTF-type domain-containing protein</fullName>
    </recommendedName>
</protein>
<dbReference type="SUPFAM" id="SSF53098">
    <property type="entry name" value="Ribonuclease H-like"/>
    <property type="match status" value="1"/>
</dbReference>
<organism evidence="2 3">
    <name type="scientific">Quercus rubra</name>
    <name type="common">Northern red oak</name>
    <name type="synonym">Quercus borealis</name>
    <dbReference type="NCBI Taxonomy" id="3512"/>
    <lineage>
        <taxon>Eukaryota</taxon>
        <taxon>Viridiplantae</taxon>
        <taxon>Streptophyta</taxon>
        <taxon>Embryophyta</taxon>
        <taxon>Tracheophyta</taxon>
        <taxon>Spermatophyta</taxon>
        <taxon>Magnoliopsida</taxon>
        <taxon>eudicotyledons</taxon>
        <taxon>Gunneridae</taxon>
        <taxon>Pentapetalae</taxon>
        <taxon>rosids</taxon>
        <taxon>fabids</taxon>
        <taxon>Fagales</taxon>
        <taxon>Fagaceae</taxon>
        <taxon>Quercus</taxon>
    </lineage>
</organism>
<dbReference type="InterPro" id="IPR025398">
    <property type="entry name" value="DUF4371"/>
</dbReference>